<keyword evidence="1" id="KW-0472">Membrane</keyword>
<keyword evidence="1" id="KW-1133">Transmembrane helix</keyword>
<keyword evidence="1" id="KW-0812">Transmembrane</keyword>
<evidence type="ECO:0000256" key="1">
    <source>
        <dbReference type="SAM" id="Phobius"/>
    </source>
</evidence>
<dbReference type="AlphaFoldDB" id="A0A6B0UH45"/>
<feature type="transmembrane region" description="Helical" evidence="1">
    <location>
        <begin position="45"/>
        <end position="65"/>
    </location>
</feature>
<proteinExistence type="predicted"/>
<organism evidence="2">
    <name type="scientific">Ixodes ricinus</name>
    <name type="common">Common tick</name>
    <name type="synonym">Acarus ricinus</name>
    <dbReference type="NCBI Taxonomy" id="34613"/>
    <lineage>
        <taxon>Eukaryota</taxon>
        <taxon>Metazoa</taxon>
        <taxon>Ecdysozoa</taxon>
        <taxon>Arthropoda</taxon>
        <taxon>Chelicerata</taxon>
        <taxon>Arachnida</taxon>
        <taxon>Acari</taxon>
        <taxon>Parasitiformes</taxon>
        <taxon>Ixodida</taxon>
        <taxon>Ixodoidea</taxon>
        <taxon>Ixodidae</taxon>
        <taxon>Ixodinae</taxon>
        <taxon>Ixodes</taxon>
    </lineage>
</organism>
<accession>A0A6B0UH45</accession>
<sequence>MYALTLVCSALPLPWPDSSLASSSPLFAWRAAGLALKRSGSSALMPPTVAVLTSLSTWYLSFWSMGRTLSRTVRASMSRRMQGSLEIFRPVTFFQTTLVTSSR</sequence>
<evidence type="ECO:0000313" key="2">
    <source>
        <dbReference type="EMBL" id="MXU88655.1"/>
    </source>
</evidence>
<reference evidence="2" key="1">
    <citation type="submission" date="2019-12" db="EMBL/GenBank/DDBJ databases">
        <title>An insight into the sialome of adult female Ixodes ricinus ticks feeding for 6 days.</title>
        <authorList>
            <person name="Perner J."/>
            <person name="Ribeiro J.M.C."/>
        </authorList>
    </citation>
    <scope>NUCLEOTIDE SEQUENCE</scope>
    <source>
        <strain evidence="2">Semi-engorged</strain>
        <tissue evidence="2">Salivary glands</tissue>
    </source>
</reference>
<name>A0A6B0UH45_IXORI</name>
<protein>
    <submittedName>
        <fullName evidence="2">Putative secreted protein</fullName>
    </submittedName>
</protein>
<dbReference type="EMBL" id="GIFC01006572">
    <property type="protein sequence ID" value="MXU88655.1"/>
    <property type="molecule type" value="Transcribed_RNA"/>
</dbReference>